<feature type="domain" description="F-box" evidence="1">
    <location>
        <begin position="2"/>
        <end position="42"/>
    </location>
</feature>
<protein>
    <recommendedName>
        <fullName evidence="1">F-box domain-containing protein</fullName>
    </recommendedName>
</protein>
<sequence length="161" mass="18247">MLPAEIVESILDFLDLRDKPTLLSCSLVSRIWVQSSQQHLFRTTTISLHRLRRILVESPHLAPYIRTLEIINDGFSFLPVTSHSGPSPAPLPHLNLSLHTLSLANIVWNQVSEILQQLFLALLRQPTLTTIHLKSCQFPPSFHFFPAAPSLKRLTINPVDF</sequence>
<accession>A0A8H6ZCJ0</accession>
<evidence type="ECO:0000259" key="1">
    <source>
        <dbReference type="Pfam" id="PF12937"/>
    </source>
</evidence>
<evidence type="ECO:0000313" key="3">
    <source>
        <dbReference type="Proteomes" id="UP000623467"/>
    </source>
</evidence>
<dbReference type="OrthoDB" id="2788229at2759"/>
<dbReference type="Proteomes" id="UP000623467">
    <property type="component" value="Unassembled WGS sequence"/>
</dbReference>
<dbReference type="Pfam" id="PF12937">
    <property type="entry name" value="F-box-like"/>
    <property type="match status" value="1"/>
</dbReference>
<dbReference type="Gene3D" id="3.80.10.10">
    <property type="entry name" value="Ribonuclease Inhibitor"/>
    <property type="match status" value="1"/>
</dbReference>
<keyword evidence="3" id="KW-1185">Reference proteome</keyword>
<gene>
    <name evidence="2" type="ORF">MSAN_00060400</name>
</gene>
<evidence type="ECO:0000313" key="2">
    <source>
        <dbReference type="EMBL" id="KAF7376448.1"/>
    </source>
</evidence>
<dbReference type="InterPro" id="IPR036047">
    <property type="entry name" value="F-box-like_dom_sf"/>
</dbReference>
<dbReference type="AlphaFoldDB" id="A0A8H6ZCJ0"/>
<proteinExistence type="predicted"/>
<dbReference type="EMBL" id="JACAZH010000001">
    <property type="protein sequence ID" value="KAF7376448.1"/>
    <property type="molecule type" value="Genomic_DNA"/>
</dbReference>
<organism evidence="2 3">
    <name type="scientific">Mycena sanguinolenta</name>
    <dbReference type="NCBI Taxonomy" id="230812"/>
    <lineage>
        <taxon>Eukaryota</taxon>
        <taxon>Fungi</taxon>
        <taxon>Dikarya</taxon>
        <taxon>Basidiomycota</taxon>
        <taxon>Agaricomycotina</taxon>
        <taxon>Agaricomycetes</taxon>
        <taxon>Agaricomycetidae</taxon>
        <taxon>Agaricales</taxon>
        <taxon>Marasmiineae</taxon>
        <taxon>Mycenaceae</taxon>
        <taxon>Mycena</taxon>
    </lineage>
</organism>
<dbReference type="InterPro" id="IPR001810">
    <property type="entry name" value="F-box_dom"/>
</dbReference>
<name>A0A8H6ZCJ0_9AGAR</name>
<comment type="caution">
    <text evidence="2">The sequence shown here is derived from an EMBL/GenBank/DDBJ whole genome shotgun (WGS) entry which is preliminary data.</text>
</comment>
<dbReference type="InterPro" id="IPR032675">
    <property type="entry name" value="LRR_dom_sf"/>
</dbReference>
<reference evidence="2" key="1">
    <citation type="submission" date="2020-05" db="EMBL/GenBank/DDBJ databases">
        <title>Mycena genomes resolve the evolution of fungal bioluminescence.</title>
        <authorList>
            <person name="Tsai I.J."/>
        </authorList>
    </citation>
    <scope>NUCLEOTIDE SEQUENCE</scope>
    <source>
        <strain evidence="2">160909Yilan</strain>
    </source>
</reference>
<dbReference type="SUPFAM" id="SSF81383">
    <property type="entry name" value="F-box domain"/>
    <property type="match status" value="1"/>
</dbReference>